<gene>
    <name evidence="4" type="ORF">COLO4_18521</name>
</gene>
<feature type="domain" description="XS" evidence="2">
    <location>
        <begin position="1"/>
        <end position="109"/>
    </location>
</feature>
<dbReference type="AlphaFoldDB" id="A0A1R3J8P7"/>
<evidence type="ECO:0000259" key="2">
    <source>
        <dbReference type="Pfam" id="PF03468"/>
    </source>
</evidence>
<dbReference type="CDD" id="cd12266">
    <property type="entry name" value="RRM_like_XS"/>
    <property type="match status" value="1"/>
</dbReference>
<protein>
    <recommendedName>
        <fullName evidence="6">XS domain-containing protein</fullName>
    </recommendedName>
</protein>
<dbReference type="GO" id="GO:0080188">
    <property type="term" value="P:gene silencing by siRNA-directed DNA methylation"/>
    <property type="evidence" value="ECO:0007669"/>
    <property type="project" value="InterPro"/>
</dbReference>
<feature type="domain" description="Factor of DNA methylation 1-5/IDN2" evidence="3">
    <location>
        <begin position="379"/>
        <end position="510"/>
    </location>
</feature>
<evidence type="ECO:0000256" key="1">
    <source>
        <dbReference type="SAM" id="Coils"/>
    </source>
</evidence>
<evidence type="ECO:0000313" key="4">
    <source>
        <dbReference type="EMBL" id="OMO91213.1"/>
    </source>
</evidence>
<dbReference type="PANTHER" id="PTHR21596">
    <property type="entry name" value="RIBONUCLEASE P SUBUNIT P38"/>
    <property type="match status" value="1"/>
</dbReference>
<dbReference type="Pfam" id="PF03469">
    <property type="entry name" value="XH"/>
    <property type="match status" value="1"/>
</dbReference>
<dbReference type="OrthoDB" id="1892195at2759"/>
<keyword evidence="5" id="KW-1185">Reference proteome</keyword>
<reference evidence="5" key="1">
    <citation type="submission" date="2013-09" db="EMBL/GenBank/DDBJ databases">
        <title>Corchorus olitorius genome sequencing.</title>
        <authorList>
            <person name="Alam M."/>
            <person name="Haque M.S."/>
            <person name="Islam M.S."/>
            <person name="Emdad E.M."/>
            <person name="Islam M.M."/>
            <person name="Ahmed B."/>
            <person name="Halim A."/>
            <person name="Hossen Q.M.M."/>
            <person name="Hossain M.Z."/>
            <person name="Ahmed R."/>
            <person name="Khan M.M."/>
            <person name="Islam R."/>
            <person name="Rashid M.M."/>
            <person name="Khan S.A."/>
            <person name="Rahman M.S."/>
            <person name="Alam M."/>
            <person name="Yahiya A.S."/>
            <person name="Khan M.S."/>
            <person name="Azam M.S."/>
            <person name="Haque T."/>
            <person name="Lashkar M.Z.H."/>
            <person name="Akhand A.I."/>
            <person name="Morshed G."/>
            <person name="Roy S."/>
            <person name="Uddin K.S."/>
            <person name="Rabeya T."/>
            <person name="Hossain A.S."/>
            <person name="Chowdhury A."/>
            <person name="Snigdha A.R."/>
            <person name="Mortoza M.S."/>
            <person name="Matin S.A."/>
            <person name="Hoque S.M.E."/>
            <person name="Islam M.K."/>
            <person name="Roy D.K."/>
            <person name="Haider R."/>
            <person name="Moosa M.M."/>
            <person name="Elias S.M."/>
            <person name="Hasan A.M."/>
            <person name="Jahan S."/>
            <person name="Shafiuddin M."/>
            <person name="Mahmood N."/>
            <person name="Shommy N.S."/>
        </authorList>
    </citation>
    <scope>NUCLEOTIDE SEQUENCE [LARGE SCALE GENOMIC DNA]</scope>
    <source>
        <strain evidence="5">cv. O-4</strain>
    </source>
</reference>
<sequence>MYVYPWMGIIANIPTKEQAGKRVGESGRRMREEFKAKGFNPMRVHPLWNRFGHSGYAIVEFNKEWDGFNNAIQFEKSFEGKGCGKKDFYSSRRREDKLYGWVAREDDYRARGLISDYLHKHGDLKTISGKEAEDIRKDTKLVTTLNNTLETKFQHLKEMENKCVEANKSITSLMTQKDEMTKAYNAETRKMQQAAHDHFKAISVEHEKVAQNLLDQKRQLDLREKELLQREAQNEAEARKLQHEKEINQRATLEQNKANESMLKLAEEQKKEKERLHSEILKLEKQLDTKQALELEIQRMKGALQVMQHMEGDGESDVKTKMKDIEEQLKEKEEEYEDLEQLNQTLIIKERKSNEELQEAKKELIKSLSRNTRAQIGVKRMGDLDAKPFITAARKKFLGKEAGEKAMELCSEWEDYLRDPSWHPFKILTDEEGKAKEIINENDEKLTALKTEYGDEAYRAVVTALSEMNEYNPSGRYIVPELWNFSQKRKASMQEGVEYLLKQWKQNRRKK</sequence>
<dbReference type="STRING" id="93759.A0A1R3J8P7"/>
<feature type="coiled-coil region" evidence="1">
    <location>
        <begin position="210"/>
        <end position="374"/>
    </location>
</feature>
<evidence type="ECO:0008006" key="6">
    <source>
        <dbReference type="Google" id="ProtNLM"/>
    </source>
</evidence>
<dbReference type="InterPro" id="IPR045177">
    <property type="entry name" value="FDM1-5/IDN2"/>
</dbReference>
<dbReference type="InterPro" id="IPR005379">
    <property type="entry name" value="FDM1-5/IDN2_XH"/>
</dbReference>
<evidence type="ECO:0000259" key="3">
    <source>
        <dbReference type="Pfam" id="PF03469"/>
    </source>
</evidence>
<dbReference type="Gene3D" id="3.30.70.2890">
    <property type="entry name" value="XS domain"/>
    <property type="match status" value="1"/>
</dbReference>
<comment type="caution">
    <text evidence="4">The sequence shown here is derived from an EMBL/GenBank/DDBJ whole genome shotgun (WGS) entry which is preliminary data.</text>
</comment>
<proteinExistence type="predicted"/>
<keyword evidence="1" id="KW-0175">Coiled coil</keyword>
<name>A0A1R3J8P7_9ROSI</name>
<dbReference type="Pfam" id="PF03468">
    <property type="entry name" value="XS"/>
    <property type="match status" value="1"/>
</dbReference>
<dbReference type="EMBL" id="AWUE01016472">
    <property type="protein sequence ID" value="OMO91213.1"/>
    <property type="molecule type" value="Genomic_DNA"/>
</dbReference>
<accession>A0A1R3J8P7</accession>
<dbReference type="PANTHER" id="PTHR21596:SF23">
    <property type="entry name" value="FACTOR OF DNA METHYLATION 4"/>
    <property type="match status" value="1"/>
</dbReference>
<dbReference type="InterPro" id="IPR005380">
    <property type="entry name" value="XS_domain"/>
</dbReference>
<evidence type="ECO:0000313" key="5">
    <source>
        <dbReference type="Proteomes" id="UP000187203"/>
    </source>
</evidence>
<dbReference type="Proteomes" id="UP000187203">
    <property type="component" value="Unassembled WGS sequence"/>
</dbReference>
<dbReference type="InterPro" id="IPR038588">
    <property type="entry name" value="XS_domain_sf"/>
</dbReference>
<organism evidence="4 5">
    <name type="scientific">Corchorus olitorius</name>
    <dbReference type="NCBI Taxonomy" id="93759"/>
    <lineage>
        <taxon>Eukaryota</taxon>
        <taxon>Viridiplantae</taxon>
        <taxon>Streptophyta</taxon>
        <taxon>Embryophyta</taxon>
        <taxon>Tracheophyta</taxon>
        <taxon>Spermatophyta</taxon>
        <taxon>Magnoliopsida</taxon>
        <taxon>eudicotyledons</taxon>
        <taxon>Gunneridae</taxon>
        <taxon>Pentapetalae</taxon>
        <taxon>rosids</taxon>
        <taxon>malvids</taxon>
        <taxon>Malvales</taxon>
        <taxon>Malvaceae</taxon>
        <taxon>Grewioideae</taxon>
        <taxon>Apeibeae</taxon>
        <taxon>Corchorus</taxon>
    </lineage>
</organism>